<dbReference type="RefSeq" id="XP_033463783.1">
    <property type="nucleotide sequence ID" value="XM_033607369.1"/>
</dbReference>
<feature type="region of interest" description="Disordered" evidence="1">
    <location>
        <begin position="1"/>
        <end position="101"/>
    </location>
</feature>
<feature type="compositionally biased region" description="Polar residues" evidence="1">
    <location>
        <begin position="10"/>
        <end position="35"/>
    </location>
</feature>
<dbReference type="Proteomes" id="UP000504637">
    <property type="component" value="Unplaced"/>
</dbReference>
<reference evidence="3" key="3">
    <citation type="submission" date="2025-08" db="UniProtKB">
        <authorList>
            <consortium name="RefSeq"/>
        </authorList>
    </citation>
    <scope>IDENTIFICATION</scope>
    <source>
        <strain evidence="3">CBS 342.82</strain>
    </source>
</reference>
<accession>A0A6J3MIK8</accession>
<dbReference type="OrthoDB" id="5334244at2759"/>
<name>A0A6J3MIK8_9PEZI</name>
<proteinExistence type="predicted"/>
<dbReference type="GeneID" id="54365169"/>
<feature type="compositionally biased region" description="Basic and acidic residues" evidence="1">
    <location>
        <begin position="41"/>
        <end position="101"/>
    </location>
</feature>
<keyword evidence="2" id="KW-1185">Reference proteome</keyword>
<evidence type="ECO:0000313" key="2">
    <source>
        <dbReference type="Proteomes" id="UP000504637"/>
    </source>
</evidence>
<reference evidence="3" key="1">
    <citation type="submission" date="2020-01" db="EMBL/GenBank/DDBJ databases">
        <authorList>
            <consortium name="DOE Joint Genome Institute"/>
            <person name="Haridas S."/>
            <person name="Albert R."/>
            <person name="Binder M."/>
            <person name="Bloem J."/>
            <person name="Labutti K."/>
            <person name="Salamov A."/>
            <person name="Andreopoulos B."/>
            <person name="Baker S.E."/>
            <person name="Barry K."/>
            <person name="Bills G."/>
            <person name="Bluhm B.H."/>
            <person name="Cannon C."/>
            <person name="Castanera R."/>
            <person name="Culley D.E."/>
            <person name="Daum C."/>
            <person name="Ezra D."/>
            <person name="Gonzalez J.B."/>
            <person name="Henrissat B."/>
            <person name="Kuo A."/>
            <person name="Liang C."/>
            <person name="Lipzen A."/>
            <person name="Lutzoni F."/>
            <person name="Magnuson J."/>
            <person name="Mondo S."/>
            <person name="Nolan M."/>
            <person name="Ohm R."/>
            <person name="Pangilinan J."/>
            <person name="Park H.-J."/>
            <person name="Ramirez L."/>
            <person name="Alfaro M."/>
            <person name="Sun H."/>
            <person name="Tritt A."/>
            <person name="Yoshinaga Y."/>
            <person name="Zwiers L.-H."/>
            <person name="Turgeon B.G."/>
            <person name="Goodwin S.B."/>
            <person name="Spatafora J.W."/>
            <person name="Crous P.W."/>
            <person name="Grigoriev I.V."/>
        </authorList>
    </citation>
    <scope>NUCLEOTIDE SEQUENCE</scope>
    <source>
        <strain evidence="3">CBS 342.82</strain>
    </source>
</reference>
<protein>
    <submittedName>
        <fullName evidence="3">Uncharacterized protein</fullName>
    </submittedName>
</protein>
<dbReference type="AlphaFoldDB" id="A0A6J3MIK8"/>
<evidence type="ECO:0000256" key="1">
    <source>
        <dbReference type="SAM" id="MobiDB-lite"/>
    </source>
</evidence>
<evidence type="ECO:0000313" key="3">
    <source>
        <dbReference type="RefSeq" id="XP_033463783.1"/>
    </source>
</evidence>
<organism evidence="3">
    <name type="scientific">Dissoconium aciculare CBS 342.82</name>
    <dbReference type="NCBI Taxonomy" id="1314786"/>
    <lineage>
        <taxon>Eukaryota</taxon>
        <taxon>Fungi</taxon>
        <taxon>Dikarya</taxon>
        <taxon>Ascomycota</taxon>
        <taxon>Pezizomycotina</taxon>
        <taxon>Dothideomycetes</taxon>
        <taxon>Dothideomycetidae</taxon>
        <taxon>Mycosphaerellales</taxon>
        <taxon>Dissoconiaceae</taxon>
        <taxon>Dissoconium</taxon>
    </lineage>
</organism>
<sequence>MFRLTRHRSTATFLRQSPSSSLRISTPIRNYSDSKPQPKILNEKPPKEEDQPKEVQEHNQDLKNRAIRPNDTEEGKKSDDGTDEKVDKGFWKGHGGVDKDA</sequence>
<reference evidence="3" key="2">
    <citation type="submission" date="2020-04" db="EMBL/GenBank/DDBJ databases">
        <authorList>
            <consortium name="NCBI Genome Project"/>
        </authorList>
    </citation>
    <scope>NUCLEOTIDE SEQUENCE</scope>
    <source>
        <strain evidence="3">CBS 342.82</strain>
    </source>
</reference>
<gene>
    <name evidence="3" type="ORF">K489DRAFT_407450</name>
</gene>